<accession>A0A6J7H4V6</accession>
<reference evidence="1" key="1">
    <citation type="submission" date="2020-05" db="EMBL/GenBank/DDBJ databases">
        <authorList>
            <person name="Chiriac C."/>
            <person name="Salcher M."/>
            <person name="Ghai R."/>
            <person name="Kavagutti S V."/>
        </authorList>
    </citation>
    <scope>NUCLEOTIDE SEQUENCE</scope>
</reference>
<sequence length="61" mass="6517">MSAWFFGAVSFFSSTSRSLESSALNSSKVNEVLIASYVHPQKVAASAMSFLSGFASLHELV</sequence>
<evidence type="ECO:0000313" key="1">
    <source>
        <dbReference type="EMBL" id="CAB4911410.1"/>
    </source>
</evidence>
<protein>
    <submittedName>
        <fullName evidence="1">Unannotated protein</fullName>
    </submittedName>
</protein>
<organism evidence="1">
    <name type="scientific">freshwater metagenome</name>
    <dbReference type="NCBI Taxonomy" id="449393"/>
    <lineage>
        <taxon>unclassified sequences</taxon>
        <taxon>metagenomes</taxon>
        <taxon>ecological metagenomes</taxon>
    </lineage>
</organism>
<name>A0A6J7H4V6_9ZZZZ</name>
<proteinExistence type="predicted"/>
<dbReference type="AlphaFoldDB" id="A0A6J7H4V6"/>
<dbReference type="EMBL" id="CAFBMH010000053">
    <property type="protein sequence ID" value="CAB4911410.1"/>
    <property type="molecule type" value="Genomic_DNA"/>
</dbReference>
<gene>
    <name evidence="1" type="ORF">UFOPK3543_01529</name>
</gene>